<dbReference type="GO" id="GO:0005634">
    <property type="term" value="C:nucleus"/>
    <property type="evidence" value="ECO:0007669"/>
    <property type="project" value="UniProtKB-SubCell"/>
</dbReference>
<feature type="compositionally biased region" description="Basic and acidic residues" evidence="3">
    <location>
        <begin position="32"/>
        <end position="46"/>
    </location>
</feature>
<dbReference type="CDD" id="cd12148">
    <property type="entry name" value="fungal_TF_MHR"/>
    <property type="match status" value="1"/>
</dbReference>
<keyword evidence="2" id="KW-0539">Nucleus</keyword>
<reference evidence="4" key="1">
    <citation type="submission" date="2020-07" db="EMBL/GenBank/DDBJ databases">
        <authorList>
            <person name="Nieuwenhuis M."/>
            <person name="Van De Peppel L.J.J."/>
        </authorList>
    </citation>
    <scope>NUCLEOTIDE SEQUENCE</scope>
    <source>
        <strain evidence="4">AP01</strain>
        <tissue evidence="4">Mycelium</tissue>
    </source>
</reference>
<dbReference type="PANTHER" id="PTHR31001">
    <property type="entry name" value="UNCHARACTERIZED TRANSCRIPTIONAL REGULATORY PROTEIN"/>
    <property type="match status" value="1"/>
</dbReference>
<feature type="region of interest" description="Disordered" evidence="3">
    <location>
        <begin position="22"/>
        <end position="46"/>
    </location>
</feature>
<protein>
    <recommendedName>
        <fullName evidence="6">Transcription factor domain-containing protein</fullName>
    </recommendedName>
</protein>
<dbReference type="PANTHER" id="PTHR31001:SF56">
    <property type="entry name" value="ZN(2)-C6 FUNGAL-TYPE DOMAIN-CONTAINING PROTEIN"/>
    <property type="match status" value="1"/>
</dbReference>
<evidence type="ECO:0000256" key="1">
    <source>
        <dbReference type="ARBA" id="ARBA00004123"/>
    </source>
</evidence>
<dbReference type="InterPro" id="IPR050613">
    <property type="entry name" value="Sec_Metabolite_Reg"/>
</dbReference>
<keyword evidence="5" id="KW-1185">Reference proteome</keyword>
<evidence type="ECO:0008006" key="6">
    <source>
        <dbReference type="Google" id="ProtNLM"/>
    </source>
</evidence>
<evidence type="ECO:0000313" key="4">
    <source>
        <dbReference type="EMBL" id="KAG5641983.1"/>
    </source>
</evidence>
<dbReference type="Proteomes" id="UP000775547">
    <property type="component" value="Unassembled WGS sequence"/>
</dbReference>
<sequence>MAQAQRLSEQVKSLNSKVRELEAALSQARSNQETHDTQSRSESNDDRLTAVSEAIGSLSLGVDGQAKYHGESAGSEYFQDLLPQDEEKPYKRAASLDLPQKIVTLMNAFPFGLKDCPYSKSIFIRYLPIKQRAVELASIYYDSVAWMYNPVTSEDFYTTILAPIYGSDDYPSTDALHSHRLAVFFMVMANGNLYDAHSSAVAVAEQYYALARAALSVDSVLVEVTCATVQAIFLIFRFVYNSSQADREERWILTGLATRVGQTVSSTRLNSISLMTYISSQIGLREFILSPF</sequence>
<comment type="subcellular location">
    <subcellularLocation>
        <location evidence="1">Nucleus</location>
    </subcellularLocation>
</comment>
<evidence type="ECO:0000256" key="3">
    <source>
        <dbReference type="SAM" id="MobiDB-lite"/>
    </source>
</evidence>
<accession>A0A9P7K996</accession>
<dbReference type="OrthoDB" id="424974at2759"/>
<organism evidence="4 5">
    <name type="scientific">Asterophora parasitica</name>
    <dbReference type="NCBI Taxonomy" id="117018"/>
    <lineage>
        <taxon>Eukaryota</taxon>
        <taxon>Fungi</taxon>
        <taxon>Dikarya</taxon>
        <taxon>Basidiomycota</taxon>
        <taxon>Agaricomycotina</taxon>
        <taxon>Agaricomycetes</taxon>
        <taxon>Agaricomycetidae</taxon>
        <taxon>Agaricales</taxon>
        <taxon>Tricholomatineae</taxon>
        <taxon>Lyophyllaceae</taxon>
        <taxon>Asterophora</taxon>
    </lineage>
</organism>
<gene>
    <name evidence="4" type="ORF">DXG03_003836</name>
</gene>
<evidence type="ECO:0000256" key="2">
    <source>
        <dbReference type="ARBA" id="ARBA00023242"/>
    </source>
</evidence>
<dbReference type="AlphaFoldDB" id="A0A9P7K996"/>
<name>A0A9P7K996_9AGAR</name>
<dbReference type="EMBL" id="JABCKV010000227">
    <property type="protein sequence ID" value="KAG5641983.1"/>
    <property type="molecule type" value="Genomic_DNA"/>
</dbReference>
<comment type="caution">
    <text evidence="4">The sequence shown here is derived from an EMBL/GenBank/DDBJ whole genome shotgun (WGS) entry which is preliminary data.</text>
</comment>
<evidence type="ECO:0000313" key="5">
    <source>
        <dbReference type="Proteomes" id="UP000775547"/>
    </source>
</evidence>
<proteinExistence type="predicted"/>
<reference evidence="4" key="2">
    <citation type="submission" date="2021-10" db="EMBL/GenBank/DDBJ databases">
        <title>Phylogenomics reveals ancestral predisposition of the termite-cultivated fungus Termitomyces towards a domesticated lifestyle.</title>
        <authorList>
            <person name="Auxier B."/>
            <person name="Grum-Grzhimaylo A."/>
            <person name="Cardenas M.E."/>
            <person name="Lodge J.D."/>
            <person name="Laessoe T."/>
            <person name="Pedersen O."/>
            <person name="Smith M.E."/>
            <person name="Kuyper T.W."/>
            <person name="Franco-Molano E.A."/>
            <person name="Baroni T.J."/>
            <person name="Aanen D.K."/>
        </authorList>
    </citation>
    <scope>NUCLEOTIDE SEQUENCE</scope>
    <source>
        <strain evidence="4">AP01</strain>
        <tissue evidence="4">Mycelium</tissue>
    </source>
</reference>